<dbReference type="Proteomes" id="UP000244013">
    <property type="component" value="Unassembled WGS sequence"/>
</dbReference>
<proteinExistence type="predicted"/>
<protein>
    <submittedName>
        <fullName evidence="1">Uncharacterized protein</fullName>
    </submittedName>
</protein>
<dbReference type="AlphaFoldDB" id="A0A2T5TZN2"/>
<reference evidence="1 2" key="1">
    <citation type="submission" date="2018-04" db="EMBL/GenBank/DDBJ databases">
        <title>Genomic Encyclopedia of Type Strains, Phase III (KMG-III): the genomes of soil and plant-associated and newly described type strains.</title>
        <authorList>
            <person name="Whitman W."/>
        </authorList>
    </citation>
    <scope>NUCLEOTIDE SEQUENCE [LARGE SCALE GENOMIC DNA]</scope>
    <source>
        <strain evidence="1 2">MA-olki</strain>
    </source>
</reference>
<dbReference type="RefSeq" id="WP_107955460.1">
    <property type="nucleotide sequence ID" value="NZ_QAYE01000009.1"/>
</dbReference>
<comment type="caution">
    <text evidence="1">The sequence shown here is derived from an EMBL/GenBank/DDBJ whole genome shotgun (WGS) entry which is preliminary data.</text>
</comment>
<gene>
    <name evidence="1" type="ORF">C8J25_109112</name>
</gene>
<name>A0A2T5TZN2_9SPHN</name>
<accession>A0A2T5TZN2</accession>
<dbReference type="EMBL" id="QAYE01000009">
    <property type="protein sequence ID" value="PTW44682.1"/>
    <property type="molecule type" value="Genomic_DNA"/>
</dbReference>
<dbReference type="GeneID" id="91007294"/>
<sequence>MLNDVIVFEFENNDGRTVLLDPAIVNELCEALSNVMRTLVEALGQGEADIKYYIVAADRGSVRLALKGIMKRFNGEYGESLENAANVSTLMQSLGPLLITAGLSFGFFISKDDAQARQKTVSVEVSANVVDNAQVLNGIDHLARTALSAGANRVEIRVPDESTCLLNVDAPNSPRFLGIHAQPVDAQEFKNARLELSGRTLDVEYQGKPLKALVGTIKPAPYDTGSIAVVVIWASRFDPPEDNEVVEVSGSFIPNSSGAFKAVGTIHPSDRSIAGVAVVRTRRFDG</sequence>
<evidence type="ECO:0000313" key="1">
    <source>
        <dbReference type="EMBL" id="PTW44682.1"/>
    </source>
</evidence>
<organism evidence="1 2">
    <name type="scientific">Sphingomonas faeni</name>
    <dbReference type="NCBI Taxonomy" id="185950"/>
    <lineage>
        <taxon>Bacteria</taxon>
        <taxon>Pseudomonadati</taxon>
        <taxon>Pseudomonadota</taxon>
        <taxon>Alphaproteobacteria</taxon>
        <taxon>Sphingomonadales</taxon>
        <taxon>Sphingomonadaceae</taxon>
        <taxon>Sphingomonas</taxon>
    </lineage>
</organism>
<evidence type="ECO:0000313" key="2">
    <source>
        <dbReference type="Proteomes" id="UP000244013"/>
    </source>
</evidence>